<dbReference type="AlphaFoldDB" id="M2Y5Q2"/>
<gene>
    <name evidence="1" type="ORF">Gasu_14340</name>
</gene>
<evidence type="ECO:0000313" key="2">
    <source>
        <dbReference type="Proteomes" id="UP000030680"/>
    </source>
</evidence>
<name>M2Y5Q2_GALSU</name>
<dbReference type="RefSeq" id="XP_005707704.1">
    <property type="nucleotide sequence ID" value="XM_005707647.2"/>
</dbReference>
<accession>M2Y5Q2</accession>
<reference evidence="2" key="1">
    <citation type="journal article" date="2013" name="Science">
        <title>Gene transfer from bacteria and archaea facilitated evolution of an extremophilic eukaryote.</title>
        <authorList>
            <person name="Schonknecht G."/>
            <person name="Chen W.H."/>
            <person name="Ternes C.M."/>
            <person name="Barbier G.G."/>
            <person name="Shrestha R.P."/>
            <person name="Stanke M."/>
            <person name="Brautigam A."/>
            <person name="Baker B.J."/>
            <person name="Banfield J.F."/>
            <person name="Garavito R.M."/>
            <person name="Carr K."/>
            <person name="Wilkerson C."/>
            <person name="Rensing S.A."/>
            <person name="Gagneul D."/>
            <person name="Dickenson N.E."/>
            <person name="Oesterhelt C."/>
            <person name="Lercher M.J."/>
            <person name="Weber A.P."/>
        </authorList>
    </citation>
    <scope>NUCLEOTIDE SEQUENCE [LARGE SCALE GENOMIC DNA]</scope>
    <source>
        <strain evidence="2">074W</strain>
    </source>
</reference>
<feature type="non-terminal residue" evidence="1">
    <location>
        <position position="1"/>
    </location>
</feature>
<dbReference type="EMBL" id="KB454493">
    <property type="protein sequence ID" value="EME31184.1"/>
    <property type="molecule type" value="Genomic_DNA"/>
</dbReference>
<dbReference type="KEGG" id="gsl:Gasu_14340"/>
<protein>
    <submittedName>
        <fullName evidence="1">Diphthamide synthesis DPH2 family</fullName>
    </submittedName>
</protein>
<dbReference type="GeneID" id="17089986"/>
<dbReference type="Proteomes" id="UP000030680">
    <property type="component" value="Unassembled WGS sequence"/>
</dbReference>
<evidence type="ECO:0000313" key="1">
    <source>
        <dbReference type="EMBL" id="EME31184.1"/>
    </source>
</evidence>
<sequence length="70" mass="7930">MPTEQLQFVRLGSTSFLLFCEPLYSCTRLFWIAMMTAQKSHVFGIVVSAIATKGVLDAIERCEVLLNQFE</sequence>
<keyword evidence="2" id="KW-1185">Reference proteome</keyword>
<organism evidence="1 2">
    <name type="scientific">Galdieria sulphuraria</name>
    <name type="common">Red alga</name>
    <dbReference type="NCBI Taxonomy" id="130081"/>
    <lineage>
        <taxon>Eukaryota</taxon>
        <taxon>Rhodophyta</taxon>
        <taxon>Bangiophyceae</taxon>
        <taxon>Galdieriales</taxon>
        <taxon>Galdieriaceae</taxon>
        <taxon>Galdieria</taxon>
    </lineage>
</organism>
<dbReference type="Gramene" id="EME31184">
    <property type="protein sequence ID" value="EME31184"/>
    <property type="gene ID" value="Gasu_14340"/>
</dbReference>
<dbReference type="OrthoDB" id="449241at2759"/>
<proteinExistence type="predicted"/>